<gene>
    <name evidence="4" type="ORF">SAMN02744124_01795</name>
</gene>
<dbReference type="Proteomes" id="UP000192939">
    <property type="component" value="Unassembled WGS sequence"/>
</dbReference>
<keyword evidence="1" id="KW-0812">Transmembrane</keyword>
<evidence type="ECO:0000313" key="4">
    <source>
        <dbReference type="EMBL" id="SMF19818.1"/>
    </source>
</evidence>
<dbReference type="EMBL" id="FXAE01000014">
    <property type="protein sequence ID" value="SMF19818.1"/>
    <property type="molecule type" value="Genomic_DNA"/>
</dbReference>
<protein>
    <submittedName>
        <fullName evidence="4">CubicO group peptidase, beta-lactamase class C family</fullName>
    </submittedName>
</protein>
<evidence type="ECO:0000259" key="3">
    <source>
        <dbReference type="Pfam" id="PF00144"/>
    </source>
</evidence>
<dbReference type="PANTHER" id="PTHR46825:SF9">
    <property type="entry name" value="BETA-LACTAMASE-RELATED DOMAIN-CONTAINING PROTEIN"/>
    <property type="match status" value="1"/>
</dbReference>
<evidence type="ECO:0000256" key="1">
    <source>
        <dbReference type="SAM" id="Phobius"/>
    </source>
</evidence>
<dbReference type="InterPro" id="IPR001466">
    <property type="entry name" value="Beta-lactam-related"/>
</dbReference>
<dbReference type="Pfam" id="PF00144">
    <property type="entry name" value="Beta-lactamase"/>
    <property type="match status" value="1"/>
</dbReference>
<keyword evidence="2" id="KW-0732">Signal</keyword>
<accession>A0ABY1LX12</accession>
<dbReference type="InterPro" id="IPR050491">
    <property type="entry name" value="AmpC-like"/>
</dbReference>
<evidence type="ECO:0000256" key="2">
    <source>
        <dbReference type="SAM" id="SignalP"/>
    </source>
</evidence>
<sequence length="486" mass="53322">MRKLLLLVIIFFVSGLPSVSLAQEKGISQTTLNIIHEYVTEQFNNNRVIGGAYAITQEGKVIAAKGIGIADVETKEPVTPETVYATASVTKAFTAAAILQLAEQGQIDLDAPVNTYIPWFTYKDRDRSAKVTIRHLLTHSAGIQRLEADGSIFQNERENRNSLEKSVRALSTVSMTADPGTEASYCNTCYNTLGLVIEKVTQTDYEQYMKEHIFAPLGMDHTAFDPTKMDHVASEYMWLFGMKHKSAPNVEVFGHSQNPEGGIYSNVLDLSKFLAAMLGEGPELLRPETLQTSQQGEISTGSDGSFYSISGFEEGSRHQTRILYKAGDGIGSTAMVVMIPEMKVGISLLIGDSIPEIGQPLAFGIADILLGKKPSDVHVGITFWRLLGSISLGLVIIGIVLLVLLVRSIFLLQHPQKPFRRGWTICRTVLCIIILLPIVYLLITVHPTQIGFYGYPQDLAVGLFAIMISLALWAGYSLIALIAIRK</sequence>
<feature type="domain" description="Beta-lactamase-related" evidence="3">
    <location>
        <begin position="41"/>
        <end position="350"/>
    </location>
</feature>
<name>A0ABY1LX12_9BACL</name>
<dbReference type="InterPro" id="IPR012338">
    <property type="entry name" value="Beta-lactam/transpept-like"/>
</dbReference>
<feature type="transmembrane region" description="Helical" evidence="1">
    <location>
        <begin position="424"/>
        <end position="443"/>
    </location>
</feature>
<dbReference type="Gene3D" id="3.40.710.10">
    <property type="entry name" value="DD-peptidase/beta-lactamase superfamily"/>
    <property type="match status" value="1"/>
</dbReference>
<dbReference type="SUPFAM" id="SSF56601">
    <property type="entry name" value="beta-lactamase/transpeptidase-like"/>
    <property type="match status" value="1"/>
</dbReference>
<comment type="caution">
    <text evidence="4">The sequence shown here is derived from an EMBL/GenBank/DDBJ whole genome shotgun (WGS) entry which is preliminary data.</text>
</comment>
<evidence type="ECO:0000313" key="5">
    <source>
        <dbReference type="Proteomes" id="UP000192939"/>
    </source>
</evidence>
<proteinExistence type="predicted"/>
<feature type="chain" id="PRO_5047310923" evidence="2">
    <location>
        <begin position="23"/>
        <end position="486"/>
    </location>
</feature>
<dbReference type="RefSeq" id="WP_085278820.1">
    <property type="nucleotide sequence ID" value="NZ_FXAE01000014.1"/>
</dbReference>
<reference evidence="4 5" key="1">
    <citation type="submission" date="2017-04" db="EMBL/GenBank/DDBJ databases">
        <authorList>
            <person name="Varghese N."/>
            <person name="Submissions S."/>
        </authorList>
    </citation>
    <scope>NUCLEOTIDE SEQUENCE [LARGE SCALE GENOMIC DNA]</scope>
    <source>
        <strain evidence="4 5">J12</strain>
    </source>
</reference>
<keyword evidence="1" id="KW-0472">Membrane</keyword>
<organism evidence="4 5">
    <name type="scientific">Paenibacillus barengoltzii J12</name>
    <dbReference type="NCBI Taxonomy" id="935846"/>
    <lineage>
        <taxon>Bacteria</taxon>
        <taxon>Bacillati</taxon>
        <taxon>Bacillota</taxon>
        <taxon>Bacilli</taxon>
        <taxon>Bacillales</taxon>
        <taxon>Paenibacillaceae</taxon>
        <taxon>Paenibacillus</taxon>
    </lineage>
</organism>
<keyword evidence="5" id="KW-1185">Reference proteome</keyword>
<dbReference type="PANTHER" id="PTHR46825">
    <property type="entry name" value="D-ALANYL-D-ALANINE-CARBOXYPEPTIDASE/ENDOPEPTIDASE AMPH"/>
    <property type="match status" value="1"/>
</dbReference>
<feature type="transmembrane region" description="Helical" evidence="1">
    <location>
        <begin position="383"/>
        <end position="412"/>
    </location>
</feature>
<keyword evidence="1" id="KW-1133">Transmembrane helix</keyword>
<feature type="signal peptide" evidence="2">
    <location>
        <begin position="1"/>
        <end position="22"/>
    </location>
</feature>
<feature type="transmembrane region" description="Helical" evidence="1">
    <location>
        <begin position="463"/>
        <end position="484"/>
    </location>
</feature>